<accession>A0A2U1F4A7</accession>
<evidence type="ECO:0000259" key="2">
    <source>
        <dbReference type="Pfam" id="PF02894"/>
    </source>
</evidence>
<keyword evidence="4" id="KW-1185">Reference proteome</keyword>
<dbReference type="Pfam" id="PF02894">
    <property type="entry name" value="GFO_IDH_MocA_C"/>
    <property type="match status" value="1"/>
</dbReference>
<gene>
    <name evidence="3" type="ORF">C7382_12015</name>
</gene>
<dbReference type="Gene3D" id="3.40.50.720">
    <property type="entry name" value="NAD(P)-binding Rossmann-like Domain"/>
    <property type="match status" value="1"/>
</dbReference>
<organism evidence="3 4">
    <name type="scientific">Porphyromonas loveana</name>
    <dbReference type="NCBI Taxonomy" id="1884669"/>
    <lineage>
        <taxon>Bacteria</taxon>
        <taxon>Pseudomonadati</taxon>
        <taxon>Bacteroidota</taxon>
        <taxon>Bacteroidia</taxon>
        <taxon>Bacteroidales</taxon>
        <taxon>Porphyromonadaceae</taxon>
        <taxon>Porphyromonas</taxon>
    </lineage>
</organism>
<dbReference type="PANTHER" id="PTHR43249">
    <property type="entry name" value="UDP-N-ACETYL-2-AMINO-2-DEOXY-D-GLUCURONATE OXIDASE"/>
    <property type="match status" value="1"/>
</dbReference>
<sequence length="323" mass="36515">MNNFAIIGVAGYIAPRHLRAIKDTGGKLISALDRFDSVGIIDSFFPQAAFFTEHELFDRHNSKLRGTREAIDHLSVCTPNYLHDAHCRYGLRLGADVICEKPLVLNPWNIDALQEIERETGRRVYNILQLRLHDSIVALKKKIEAGPSGKIYDVDLTYITSRGNWYYTSWKGDERKSGGIATNIGVHFYDMLTWVFGSVRSNVVHVAAHDRVAGYLELEHARVRYFLSINEALLPADAAEGEKRTYRTIEINGESFEFSEGFTELHTESYRRILAGEGFGLDEARNSIQIVHDIRNATPIGLRGDYHPMAGCPLAPHPFGWKR</sequence>
<dbReference type="AlphaFoldDB" id="A0A2U1F4A7"/>
<comment type="caution">
    <text evidence="3">The sequence shown here is derived from an EMBL/GenBank/DDBJ whole genome shotgun (WGS) entry which is preliminary data.</text>
</comment>
<feature type="domain" description="Gfo/Idh/MocA-like oxidoreductase N-terminal" evidence="1">
    <location>
        <begin position="3"/>
        <end position="125"/>
    </location>
</feature>
<dbReference type="GeneID" id="94551456"/>
<dbReference type="Proteomes" id="UP000245462">
    <property type="component" value="Unassembled WGS sequence"/>
</dbReference>
<dbReference type="SUPFAM" id="SSF51735">
    <property type="entry name" value="NAD(P)-binding Rossmann-fold domains"/>
    <property type="match status" value="1"/>
</dbReference>
<feature type="domain" description="Gfo/Idh/MocA-like oxidoreductase C-terminal" evidence="2">
    <location>
        <begin position="140"/>
        <end position="254"/>
    </location>
</feature>
<protein>
    <submittedName>
        <fullName evidence="3">UDP-N-acetyl-2-amino-2-deoxyglucuronate dehydrogenase</fullName>
    </submittedName>
</protein>
<reference evidence="3 4" key="1">
    <citation type="submission" date="2018-04" db="EMBL/GenBank/DDBJ databases">
        <title>Genomic Encyclopedia of Type Strains, Phase IV (KMG-IV): sequencing the most valuable type-strain genomes for metagenomic binning, comparative biology and taxonomic classification.</title>
        <authorList>
            <person name="Goeker M."/>
        </authorList>
    </citation>
    <scope>NUCLEOTIDE SEQUENCE [LARGE SCALE GENOMIC DNA]</scope>
    <source>
        <strain evidence="3 4">DSM 28520</strain>
    </source>
</reference>
<evidence type="ECO:0000313" key="3">
    <source>
        <dbReference type="EMBL" id="PVZ06998.1"/>
    </source>
</evidence>
<dbReference type="GO" id="GO:0000166">
    <property type="term" value="F:nucleotide binding"/>
    <property type="evidence" value="ECO:0007669"/>
    <property type="project" value="InterPro"/>
</dbReference>
<dbReference type="PANTHER" id="PTHR43249:SF1">
    <property type="entry name" value="D-GLUCOSIDE 3-DEHYDROGENASE"/>
    <property type="match status" value="1"/>
</dbReference>
<name>A0A2U1F4A7_9PORP</name>
<dbReference type="OrthoDB" id="9815825at2"/>
<dbReference type="InterPro" id="IPR036291">
    <property type="entry name" value="NAD(P)-bd_dom_sf"/>
</dbReference>
<dbReference type="Gene3D" id="3.30.360.10">
    <property type="entry name" value="Dihydrodipicolinate Reductase, domain 2"/>
    <property type="match status" value="1"/>
</dbReference>
<dbReference type="InterPro" id="IPR004104">
    <property type="entry name" value="Gfo/Idh/MocA-like_OxRdtase_C"/>
</dbReference>
<dbReference type="InterPro" id="IPR052515">
    <property type="entry name" value="Gfo/Idh/MocA_Oxidoreductase"/>
</dbReference>
<dbReference type="Pfam" id="PF01408">
    <property type="entry name" value="GFO_IDH_MocA"/>
    <property type="match status" value="1"/>
</dbReference>
<evidence type="ECO:0000313" key="4">
    <source>
        <dbReference type="Proteomes" id="UP000245462"/>
    </source>
</evidence>
<dbReference type="EMBL" id="QEKY01000020">
    <property type="protein sequence ID" value="PVZ06998.1"/>
    <property type="molecule type" value="Genomic_DNA"/>
</dbReference>
<dbReference type="InterPro" id="IPR000683">
    <property type="entry name" value="Gfo/Idh/MocA-like_OxRdtase_N"/>
</dbReference>
<proteinExistence type="predicted"/>
<dbReference type="RefSeq" id="WP_116679989.1">
    <property type="nucleotide sequence ID" value="NZ_QEKY01000020.1"/>
</dbReference>
<evidence type="ECO:0000259" key="1">
    <source>
        <dbReference type="Pfam" id="PF01408"/>
    </source>
</evidence>